<dbReference type="PANTHER" id="PTHR44846:SF16">
    <property type="entry name" value="TRANSCRIPTIONAL REGULATOR PHNF-RELATED"/>
    <property type="match status" value="1"/>
</dbReference>
<dbReference type="InterPro" id="IPR000524">
    <property type="entry name" value="Tscrpt_reg_HTH_GntR"/>
</dbReference>
<keyword evidence="3" id="KW-0804">Transcription</keyword>
<dbReference type="PANTHER" id="PTHR44846">
    <property type="entry name" value="MANNOSYL-D-GLYCERATE TRANSPORT/METABOLISM SYSTEM REPRESSOR MNGR-RELATED"/>
    <property type="match status" value="1"/>
</dbReference>
<dbReference type="InterPro" id="IPR012702">
    <property type="entry name" value="CP_lyase_PhnF"/>
</dbReference>
<dbReference type="CDD" id="cd07377">
    <property type="entry name" value="WHTH_GntR"/>
    <property type="match status" value="1"/>
</dbReference>
<dbReference type="SMART" id="SM00345">
    <property type="entry name" value="HTH_GNTR"/>
    <property type="match status" value="1"/>
</dbReference>
<dbReference type="EMBL" id="CP000556">
    <property type="protein sequence ID" value="ABM97195.1"/>
    <property type="molecule type" value="Genomic_DNA"/>
</dbReference>
<dbReference type="Pfam" id="PF07702">
    <property type="entry name" value="UTRA"/>
    <property type="match status" value="1"/>
</dbReference>
<dbReference type="PROSITE" id="PS50949">
    <property type="entry name" value="HTH_GNTR"/>
    <property type="match status" value="1"/>
</dbReference>
<keyword evidence="7" id="KW-1185">Reference proteome</keyword>
<dbReference type="eggNOG" id="COG2188">
    <property type="taxonomic scope" value="Bacteria"/>
</dbReference>
<dbReference type="NCBIfam" id="TIGR02325">
    <property type="entry name" value="C_P_lyase_phnF"/>
    <property type="match status" value="1"/>
</dbReference>
<evidence type="ECO:0000256" key="3">
    <source>
        <dbReference type="ARBA" id="ARBA00023163"/>
    </source>
</evidence>
<reference evidence="5 7" key="1">
    <citation type="journal article" date="2007" name="J. Bacteriol.">
        <title>Whole-genome analysis of the methyl tert-butyl ether-degrading beta-proteobacterium Methylibium petroleiphilum PM1.</title>
        <authorList>
            <person name="Kane S.R."/>
            <person name="Chakicherla A.Y."/>
            <person name="Chain P.S.G."/>
            <person name="Schmidt R."/>
            <person name="Shin M.W."/>
            <person name="Legler T.C."/>
            <person name="Scow K.M."/>
            <person name="Larimer F.W."/>
            <person name="Lucas S.M."/>
            <person name="Richardson P.M."/>
            <person name="Hristova K.R."/>
        </authorList>
    </citation>
    <scope>NUCLEOTIDE SEQUENCE [LARGE SCALE GENOMIC DNA]</scope>
    <source>
        <strain evidence="7">ATCC BAA-1232 / LMG 22953 / PM1</strain>
        <plasmid evidence="5">PM1</plasmid>
        <plasmid evidence="5 7">RPME01</plasmid>
    </source>
</reference>
<dbReference type="EMBL" id="CP000556">
    <property type="protein sequence ID" value="ABM97229.1"/>
    <property type="molecule type" value="Genomic_DNA"/>
</dbReference>
<accession>A2SNQ6</accession>
<dbReference type="SMART" id="SM00866">
    <property type="entry name" value="UTRA"/>
    <property type="match status" value="1"/>
</dbReference>
<dbReference type="InterPro" id="IPR050679">
    <property type="entry name" value="Bact_HTH_transcr_reg"/>
</dbReference>
<dbReference type="InterPro" id="IPR011663">
    <property type="entry name" value="UTRA"/>
</dbReference>
<dbReference type="AlphaFoldDB" id="A2SNQ6"/>
<dbReference type="InterPro" id="IPR036388">
    <property type="entry name" value="WH-like_DNA-bd_sf"/>
</dbReference>
<keyword evidence="1" id="KW-0805">Transcription regulation</keyword>
<gene>
    <name evidence="5" type="primary">phnF</name>
    <name evidence="5" type="ordered locus">Mpe_B0420</name>
    <name evidence="6" type="ordered locus">Mpe_B0456</name>
</gene>
<proteinExistence type="predicted"/>
<feature type="domain" description="HTH gntR-type" evidence="4">
    <location>
        <begin position="8"/>
        <end position="75"/>
    </location>
</feature>
<evidence type="ECO:0000256" key="1">
    <source>
        <dbReference type="ARBA" id="ARBA00023015"/>
    </source>
</evidence>
<dbReference type="InterPro" id="IPR036390">
    <property type="entry name" value="WH_DNA-bd_sf"/>
</dbReference>
<dbReference type="PRINTS" id="PR00035">
    <property type="entry name" value="HTHGNTR"/>
</dbReference>
<name>A2SNQ6_METPP</name>
<dbReference type="InterPro" id="IPR028978">
    <property type="entry name" value="Chorismate_lyase_/UTRA_dom_sf"/>
</dbReference>
<sequence length="238" mass="26644">MIQRGIGETVYRQVQRQLEAEIRSLHRPGDALPPEAALAERFGVNRHTLRRALEGLIAEGWVERRHGLGSFVLHKPLDYDIGQRTRFTETLEAQGRVTESTVLRKLRIPAQGGVAQRLQLDEGEPVAWIETLRSVDAAPFCVISHYLPLTLLPGVLDDYSGGSLHEFIEAQHGWRLKRTESLVSGALPQGDDASLLAMPAHVPVLRVKSVNVRDRDGAPVEYALTRFRADRMQLRITP</sequence>
<dbReference type="Pfam" id="PF00392">
    <property type="entry name" value="GntR"/>
    <property type="match status" value="1"/>
</dbReference>
<dbReference type="Gene3D" id="1.10.10.10">
    <property type="entry name" value="Winged helix-like DNA-binding domain superfamily/Winged helix DNA-binding domain"/>
    <property type="match status" value="1"/>
</dbReference>
<dbReference type="KEGG" id="mpt:Mpe_B0420"/>
<evidence type="ECO:0000313" key="6">
    <source>
        <dbReference type="EMBL" id="ABM97229.1"/>
    </source>
</evidence>
<protein>
    <submittedName>
        <fullName evidence="5">Transcriptional regulator, GntR family</fullName>
    </submittedName>
</protein>
<evidence type="ECO:0000313" key="7">
    <source>
        <dbReference type="Proteomes" id="UP000000366"/>
    </source>
</evidence>
<dbReference type="KEGG" id="mpt:Mpe_B0456"/>
<keyword evidence="5" id="KW-0614">Plasmid</keyword>
<dbReference type="Proteomes" id="UP000000366">
    <property type="component" value="Plasmid RPME01"/>
</dbReference>
<dbReference type="Gene3D" id="3.40.1410.10">
    <property type="entry name" value="Chorismate lyase-like"/>
    <property type="match status" value="1"/>
</dbReference>
<reference evidence="5" key="2">
    <citation type="submission" date="2007-01" db="EMBL/GenBank/DDBJ databases">
        <authorList>
            <person name="Copeland A."/>
            <person name="Lucas S."/>
            <person name="Lapidus A."/>
            <person name="Barry K."/>
            <person name="Detter J.C."/>
            <person name="Glavina del Rio T."/>
            <person name="Hammon N."/>
            <person name="Dalin E."/>
            <person name="Tice H."/>
            <person name="Pitluck S."/>
            <person name="Chain P."/>
            <person name="Malfatti S."/>
            <person name="Shin M."/>
            <person name="Vergez L."/>
            <person name="Schmutz J."/>
            <person name="Larimer F."/>
            <person name="Land M."/>
            <person name="Hauser L."/>
            <person name="Richardson P."/>
        </authorList>
    </citation>
    <scope>NUCLEOTIDE SEQUENCE</scope>
    <source>
        <strain evidence="5">PM1</strain>
        <plasmid evidence="5">RPME01</plasmid>
    </source>
</reference>
<keyword evidence="2" id="KW-0238">DNA-binding</keyword>
<evidence type="ECO:0000313" key="5">
    <source>
        <dbReference type="EMBL" id="ABM97195.1"/>
    </source>
</evidence>
<dbReference type="SUPFAM" id="SSF64288">
    <property type="entry name" value="Chorismate lyase-like"/>
    <property type="match status" value="1"/>
</dbReference>
<dbReference type="RefSeq" id="WP_011831783.1">
    <property type="nucleotide sequence ID" value="NC_008826.1"/>
</dbReference>
<evidence type="ECO:0000259" key="4">
    <source>
        <dbReference type="PROSITE" id="PS50949"/>
    </source>
</evidence>
<evidence type="ECO:0000256" key="2">
    <source>
        <dbReference type="ARBA" id="ARBA00023125"/>
    </source>
</evidence>
<dbReference type="GO" id="GO:0003677">
    <property type="term" value="F:DNA binding"/>
    <property type="evidence" value="ECO:0007669"/>
    <property type="project" value="UniProtKB-KW"/>
</dbReference>
<dbReference type="SUPFAM" id="SSF46785">
    <property type="entry name" value="Winged helix' DNA-binding domain"/>
    <property type="match status" value="1"/>
</dbReference>
<dbReference type="GO" id="GO:0003700">
    <property type="term" value="F:DNA-binding transcription factor activity"/>
    <property type="evidence" value="ECO:0007669"/>
    <property type="project" value="InterPro"/>
</dbReference>
<geneLocation type="plasmid" evidence="5 7">
    <name>RPME01</name>
</geneLocation>
<organism evidence="5 7">
    <name type="scientific">Methylibium petroleiphilum (strain ATCC BAA-1232 / LMG 22953 / PM1)</name>
    <dbReference type="NCBI Taxonomy" id="420662"/>
    <lineage>
        <taxon>Bacteria</taxon>
        <taxon>Pseudomonadati</taxon>
        <taxon>Pseudomonadota</taxon>
        <taxon>Betaproteobacteria</taxon>
        <taxon>Burkholderiales</taxon>
        <taxon>Sphaerotilaceae</taxon>
        <taxon>Methylibium</taxon>
    </lineage>
</organism>
<dbReference type="HOGENOM" id="CLU_063236_2_2_4"/>